<reference evidence="10 11" key="1">
    <citation type="submission" date="2024-10" db="EMBL/GenBank/DDBJ databases">
        <title>The Natural Products Discovery Center: Release of the First 8490 Sequenced Strains for Exploring Actinobacteria Biosynthetic Diversity.</title>
        <authorList>
            <person name="Kalkreuter E."/>
            <person name="Kautsar S.A."/>
            <person name="Yang D."/>
            <person name="Bader C.D."/>
            <person name="Teijaro C.N."/>
            <person name="Fluegel L."/>
            <person name="Davis C.M."/>
            <person name="Simpson J.R."/>
            <person name="Lauterbach L."/>
            <person name="Steele A.D."/>
            <person name="Gui C."/>
            <person name="Meng S."/>
            <person name="Li G."/>
            <person name="Viehrig K."/>
            <person name="Ye F."/>
            <person name="Su P."/>
            <person name="Kiefer A.F."/>
            <person name="Nichols A."/>
            <person name="Cepeda A.J."/>
            <person name="Yan W."/>
            <person name="Fan B."/>
            <person name="Jiang Y."/>
            <person name="Adhikari A."/>
            <person name="Zheng C.-J."/>
            <person name="Schuster L."/>
            <person name="Cowan T.M."/>
            <person name="Smanski M.J."/>
            <person name="Chevrette M.G."/>
            <person name="De Carvalho L.P.S."/>
            <person name="Shen B."/>
        </authorList>
    </citation>
    <scope>NUCLEOTIDE SEQUENCE [LARGE SCALE GENOMIC DNA]</scope>
    <source>
        <strain evidence="10 11">NPDC048320</strain>
    </source>
</reference>
<protein>
    <submittedName>
        <fullName evidence="10">Acyl-CoA dehydrogenase family protein</fullName>
    </submittedName>
</protein>
<accession>A0ABW7AZK0</accession>
<dbReference type="InterPro" id="IPR037069">
    <property type="entry name" value="AcylCoA_DH/ox_N_sf"/>
</dbReference>
<evidence type="ECO:0000256" key="5">
    <source>
        <dbReference type="ARBA" id="ARBA00023002"/>
    </source>
</evidence>
<dbReference type="InterPro" id="IPR036250">
    <property type="entry name" value="AcylCo_DH-like_C"/>
</dbReference>
<dbReference type="RefSeq" id="WP_392816385.1">
    <property type="nucleotide sequence ID" value="NZ_JBICYV010000003.1"/>
</dbReference>
<dbReference type="InterPro" id="IPR046373">
    <property type="entry name" value="Acyl-CoA_Oxase/DH_mid-dom_sf"/>
</dbReference>
<dbReference type="InterPro" id="IPR009075">
    <property type="entry name" value="AcylCo_DH/oxidase_C"/>
</dbReference>
<dbReference type="InterPro" id="IPR013786">
    <property type="entry name" value="AcylCoA_DH/ox_N"/>
</dbReference>
<feature type="domain" description="Acyl-CoA dehydrogenase/oxidase C-terminal" evidence="7">
    <location>
        <begin position="221"/>
        <end position="375"/>
    </location>
</feature>
<evidence type="ECO:0000259" key="9">
    <source>
        <dbReference type="Pfam" id="PF02771"/>
    </source>
</evidence>
<dbReference type="InterPro" id="IPR006091">
    <property type="entry name" value="Acyl-CoA_Oxase/DH_mid-dom"/>
</dbReference>
<gene>
    <name evidence="10" type="ORF">ACGFZB_07665</name>
</gene>
<comment type="similarity">
    <text evidence="2 6">Belongs to the acyl-CoA dehydrogenase family.</text>
</comment>
<keyword evidence="5 6" id="KW-0560">Oxidoreductase</keyword>
<evidence type="ECO:0000256" key="3">
    <source>
        <dbReference type="ARBA" id="ARBA00022630"/>
    </source>
</evidence>
<dbReference type="Gene3D" id="1.20.140.10">
    <property type="entry name" value="Butyryl-CoA Dehydrogenase, subunit A, domain 3"/>
    <property type="match status" value="1"/>
</dbReference>
<evidence type="ECO:0000256" key="4">
    <source>
        <dbReference type="ARBA" id="ARBA00022827"/>
    </source>
</evidence>
<dbReference type="Pfam" id="PF02771">
    <property type="entry name" value="Acyl-CoA_dh_N"/>
    <property type="match status" value="1"/>
</dbReference>
<dbReference type="Gene3D" id="2.40.110.10">
    <property type="entry name" value="Butyryl-CoA Dehydrogenase, subunit A, domain 2"/>
    <property type="match status" value="1"/>
</dbReference>
<feature type="domain" description="Acyl-CoA oxidase/dehydrogenase middle" evidence="8">
    <location>
        <begin position="114"/>
        <end position="207"/>
    </location>
</feature>
<evidence type="ECO:0000313" key="11">
    <source>
        <dbReference type="Proteomes" id="UP001604267"/>
    </source>
</evidence>
<organism evidence="10 11">
    <name type="scientific">Streptomyces cinerochromogenes</name>
    <dbReference type="NCBI Taxonomy" id="66422"/>
    <lineage>
        <taxon>Bacteria</taxon>
        <taxon>Bacillati</taxon>
        <taxon>Actinomycetota</taxon>
        <taxon>Actinomycetes</taxon>
        <taxon>Kitasatosporales</taxon>
        <taxon>Streptomycetaceae</taxon>
        <taxon>Streptomyces</taxon>
    </lineage>
</organism>
<dbReference type="Pfam" id="PF00441">
    <property type="entry name" value="Acyl-CoA_dh_1"/>
    <property type="match status" value="1"/>
</dbReference>
<feature type="domain" description="Acyl-CoA dehydrogenase/oxidase N-terminal" evidence="9">
    <location>
        <begin position="7"/>
        <end position="110"/>
    </location>
</feature>
<proteinExistence type="inferred from homology"/>
<evidence type="ECO:0000256" key="6">
    <source>
        <dbReference type="RuleBase" id="RU362125"/>
    </source>
</evidence>
<dbReference type="SUPFAM" id="SSF56645">
    <property type="entry name" value="Acyl-CoA dehydrogenase NM domain-like"/>
    <property type="match status" value="1"/>
</dbReference>
<dbReference type="Proteomes" id="UP001604267">
    <property type="component" value="Unassembled WGS sequence"/>
</dbReference>
<keyword evidence="3 6" id="KW-0285">Flavoprotein</keyword>
<evidence type="ECO:0000313" key="10">
    <source>
        <dbReference type="EMBL" id="MFG3010323.1"/>
    </source>
</evidence>
<name>A0ABW7AZK0_9ACTN</name>
<sequence>MEFGFGEEDEAFRTEVRDWLGEHADATVDRRTWERTLGAAGWIGLGWPESGYGNRTAGLTRQVVWAEEYARSGAPARSGHIGENLLAPTLIAHGDDVQKRRFLPPVAAGEELWCQGYSEPGAGSDLAGVRTAAVREGPYYRITGQKIWTSLAHEADWCFVLARTDPDARRHHGLSFLLVPMDQSGRIEVRPIRQLTGTSDFNEVFFDGARARVEHVVGGEGQGWRVAMSLLGFERGVSTLAQQIGFARELAEVVRAAVETGAVHDPVLRARLVRQWAELRVMRWNALRTLGHATGPAVPGAPSVAKLLWANWHQRLGELAVEVRGAAAAVGPADWSPESPYPLDAAQHLFLFSRADTVYGGSDQIQRTIIAERVLGLPGEPKGAV</sequence>
<keyword evidence="4 6" id="KW-0274">FAD</keyword>
<evidence type="ECO:0000256" key="1">
    <source>
        <dbReference type="ARBA" id="ARBA00001974"/>
    </source>
</evidence>
<evidence type="ECO:0000259" key="8">
    <source>
        <dbReference type="Pfam" id="PF02770"/>
    </source>
</evidence>
<dbReference type="InterPro" id="IPR009100">
    <property type="entry name" value="AcylCoA_DH/oxidase_NM_dom_sf"/>
</dbReference>
<dbReference type="SUPFAM" id="SSF47203">
    <property type="entry name" value="Acyl-CoA dehydrogenase C-terminal domain-like"/>
    <property type="match status" value="1"/>
</dbReference>
<dbReference type="PANTHER" id="PTHR43292">
    <property type="entry name" value="ACYL-COA DEHYDROGENASE"/>
    <property type="match status" value="1"/>
</dbReference>
<comment type="caution">
    <text evidence="10">The sequence shown here is derived from an EMBL/GenBank/DDBJ whole genome shotgun (WGS) entry which is preliminary data.</text>
</comment>
<evidence type="ECO:0000256" key="2">
    <source>
        <dbReference type="ARBA" id="ARBA00009347"/>
    </source>
</evidence>
<keyword evidence="11" id="KW-1185">Reference proteome</keyword>
<dbReference type="PANTHER" id="PTHR43292:SF3">
    <property type="entry name" value="ACYL-COA DEHYDROGENASE FADE29"/>
    <property type="match status" value="1"/>
</dbReference>
<comment type="cofactor">
    <cofactor evidence="1 6">
        <name>FAD</name>
        <dbReference type="ChEBI" id="CHEBI:57692"/>
    </cofactor>
</comment>
<dbReference type="Pfam" id="PF02770">
    <property type="entry name" value="Acyl-CoA_dh_M"/>
    <property type="match status" value="1"/>
</dbReference>
<dbReference type="InterPro" id="IPR052161">
    <property type="entry name" value="Mycobact_Acyl-CoA_DH"/>
</dbReference>
<evidence type="ECO:0000259" key="7">
    <source>
        <dbReference type="Pfam" id="PF00441"/>
    </source>
</evidence>
<dbReference type="Gene3D" id="1.10.540.10">
    <property type="entry name" value="Acyl-CoA dehydrogenase/oxidase, N-terminal domain"/>
    <property type="match status" value="1"/>
</dbReference>
<dbReference type="EMBL" id="JBICYV010000003">
    <property type="protein sequence ID" value="MFG3010323.1"/>
    <property type="molecule type" value="Genomic_DNA"/>
</dbReference>